<dbReference type="Proteomes" id="UP000887565">
    <property type="component" value="Unplaced"/>
</dbReference>
<dbReference type="GO" id="GO:0003677">
    <property type="term" value="F:DNA binding"/>
    <property type="evidence" value="ECO:0007669"/>
    <property type="project" value="InterPro"/>
</dbReference>
<evidence type="ECO:0000256" key="4">
    <source>
        <dbReference type="SAM" id="MobiDB-lite"/>
    </source>
</evidence>
<evidence type="ECO:0000256" key="1">
    <source>
        <dbReference type="ARBA" id="ARBA00022723"/>
    </source>
</evidence>
<evidence type="ECO:0000313" key="6">
    <source>
        <dbReference type="Proteomes" id="UP000887565"/>
    </source>
</evidence>
<evidence type="ECO:0000259" key="5">
    <source>
        <dbReference type="Pfam" id="PF02892"/>
    </source>
</evidence>
<proteinExistence type="predicted"/>
<evidence type="ECO:0000256" key="3">
    <source>
        <dbReference type="ARBA" id="ARBA00022833"/>
    </source>
</evidence>
<evidence type="ECO:0000313" key="7">
    <source>
        <dbReference type="WBParaSite" id="nRc.2.0.1.t18581-RA"/>
    </source>
</evidence>
<keyword evidence="3" id="KW-0862">Zinc</keyword>
<dbReference type="GO" id="GO:0008270">
    <property type="term" value="F:zinc ion binding"/>
    <property type="evidence" value="ECO:0007669"/>
    <property type="project" value="UniProtKB-KW"/>
</dbReference>
<dbReference type="InterPro" id="IPR003656">
    <property type="entry name" value="Znf_BED"/>
</dbReference>
<keyword evidence="6" id="KW-1185">Reference proteome</keyword>
<feature type="compositionally biased region" description="Acidic residues" evidence="4">
    <location>
        <begin position="137"/>
        <end position="146"/>
    </location>
</feature>
<reference evidence="7" key="1">
    <citation type="submission" date="2022-11" db="UniProtKB">
        <authorList>
            <consortium name="WormBaseParasite"/>
        </authorList>
    </citation>
    <scope>IDENTIFICATION</scope>
</reference>
<protein>
    <submittedName>
        <fullName evidence="7">BED-type domain-containing protein</fullName>
    </submittedName>
</protein>
<keyword evidence="1" id="KW-0479">Metal-binding</keyword>
<evidence type="ECO:0000256" key="2">
    <source>
        <dbReference type="ARBA" id="ARBA00022771"/>
    </source>
</evidence>
<feature type="domain" description="BED-type" evidence="5">
    <location>
        <begin position="5"/>
        <end position="35"/>
    </location>
</feature>
<accession>A0A915IYS5</accession>
<sequence length="188" mass="20277">DLASDDTWICNICRSSIKRCGGTSSFVKHLKNCHSITTTNSENSGISVEGGGCNVQQTKLSGENNLSCIFVSKVARFGYNQPCTNATAKGLDENMVDIWKMIASAEDFLSTSQSETTELGSAPPSKKKNKSASISESETDDDEPVETVESGTSLCYNVGAILQHMTSYRSAAYTGLQWTFMIDQSGLE</sequence>
<dbReference type="Pfam" id="PF02892">
    <property type="entry name" value="zf-BED"/>
    <property type="match status" value="1"/>
</dbReference>
<name>A0A915IYS5_ROMCU</name>
<organism evidence="6 7">
    <name type="scientific">Romanomermis culicivorax</name>
    <name type="common">Nematode worm</name>
    <dbReference type="NCBI Taxonomy" id="13658"/>
    <lineage>
        <taxon>Eukaryota</taxon>
        <taxon>Metazoa</taxon>
        <taxon>Ecdysozoa</taxon>
        <taxon>Nematoda</taxon>
        <taxon>Enoplea</taxon>
        <taxon>Dorylaimia</taxon>
        <taxon>Mermithida</taxon>
        <taxon>Mermithoidea</taxon>
        <taxon>Mermithidae</taxon>
        <taxon>Romanomermis</taxon>
    </lineage>
</organism>
<dbReference type="WBParaSite" id="nRc.2.0.1.t18581-RA">
    <property type="protein sequence ID" value="nRc.2.0.1.t18581-RA"/>
    <property type="gene ID" value="nRc.2.0.1.g18581"/>
</dbReference>
<dbReference type="AlphaFoldDB" id="A0A915IYS5"/>
<feature type="region of interest" description="Disordered" evidence="4">
    <location>
        <begin position="113"/>
        <end position="148"/>
    </location>
</feature>
<keyword evidence="2" id="KW-0863">Zinc-finger</keyword>